<gene>
    <name evidence="2" type="ORF">E2C01_033676</name>
</gene>
<evidence type="ECO:0000313" key="3">
    <source>
        <dbReference type="Proteomes" id="UP000324222"/>
    </source>
</evidence>
<dbReference type="Proteomes" id="UP000324222">
    <property type="component" value="Unassembled WGS sequence"/>
</dbReference>
<protein>
    <submittedName>
        <fullName evidence="2">Uncharacterized protein</fullName>
    </submittedName>
</protein>
<dbReference type="EMBL" id="VSRR010004588">
    <property type="protein sequence ID" value="MPC40121.1"/>
    <property type="molecule type" value="Genomic_DNA"/>
</dbReference>
<comment type="caution">
    <text evidence="2">The sequence shown here is derived from an EMBL/GenBank/DDBJ whole genome shotgun (WGS) entry which is preliminary data.</text>
</comment>
<proteinExistence type="predicted"/>
<sequence>MADSEMCGIEPPTLSASSRPSRPFRGPSRQDHEMQVPPVAAGGDRRLVRVGRLRAQLLVVKGRSCSISSWEWCVS</sequence>
<keyword evidence="3" id="KW-1185">Reference proteome</keyword>
<feature type="compositionally biased region" description="Low complexity" evidence="1">
    <location>
        <begin position="17"/>
        <end position="27"/>
    </location>
</feature>
<name>A0A5B7EZG2_PORTR</name>
<reference evidence="2 3" key="1">
    <citation type="submission" date="2019-05" db="EMBL/GenBank/DDBJ databases">
        <title>Another draft genome of Portunus trituberculatus and its Hox gene families provides insights of decapod evolution.</title>
        <authorList>
            <person name="Jeong J.-H."/>
            <person name="Song I."/>
            <person name="Kim S."/>
            <person name="Choi T."/>
            <person name="Kim D."/>
            <person name="Ryu S."/>
            <person name="Kim W."/>
        </authorList>
    </citation>
    <scope>NUCLEOTIDE SEQUENCE [LARGE SCALE GENOMIC DNA]</scope>
    <source>
        <tissue evidence="2">Muscle</tissue>
    </source>
</reference>
<feature type="region of interest" description="Disordered" evidence="1">
    <location>
        <begin position="1"/>
        <end position="42"/>
    </location>
</feature>
<evidence type="ECO:0000256" key="1">
    <source>
        <dbReference type="SAM" id="MobiDB-lite"/>
    </source>
</evidence>
<accession>A0A5B7EZG2</accession>
<dbReference type="AlphaFoldDB" id="A0A5B7EZG2"/>
<evidence type="ECO:0000313" key="2">
    <source>
        <dbReference type="EMBL" id="MPC40121.1"/>
    </source>
</evidence>
<organism evidence="2 3">
    <name type="scientific">Portunus trituberculatus</name>
    <name type="common">Swimming crab</name>
    <name type="synonym">Neptunus trituberculatus</name>
    <dbReference type="NCBI Taxonomy" id="210409"/>
    <lineage>
        <taxon>Eukaryota</taxon>
        <taxon>Metazoa</taxon>
        <taxon>Ecdysozoa</taxon>
        <taxon>Arthropoda</taxon>
        <taxon>Crustacea</taxon>
        <taxon>Multicrustacea</taxon>
        <taxon>Malacostraca</taxon>
        <taxon>Eumalacostraca</taxon>
        <taxon>Eucarida</taxon>
        <taxon>Decapoda</taxon>
        <taxon>Pleocyemata</taxon>
        <taxon>Brachyura</taxon>
        <taxon>Eubrachyura</taxon>
        <taxon>Portunoidea</taxon>
        <taxon>Portunidae</taxon>
        <taxon>Portuninae</taxon>
        <taxon>Portunus</taxon>
    </lineage>
</organism>